<dbReference type="EMBL" id="ADWO01000041">
    <property type="protein sequence ID" value="EFI72555.1"/>
    <property type="molecule type" value="Genomic_DNA"/>
</dbReference>
<evidence type="ECO:0000256" key="1">
    <source>
        <dbReference type="SAM" id="Coils"/>
    </source>
</evidence>
<comment type="caution">
    <text evidence="5">The sequence shown here is derived from an EMBL/GenBank/DDBJ whole genome shotgun (WGS) entry which is preliminary data.</text>
</comment>
<keyword evidence="6" id="KW-1185">Reference proteome</keyword>
<dbReference type="Pfam" id="PF03235">
    <property type="entry name" value="GmrSD_N"/>
    <property type="match status" value="1"/>
</dbReference>
<evidence type="ECO:0000313" key="4">
    <source>
        <dbReference type="EMBL" id="EFI72555.1"/>
    </source>
</evidence>
<name>D8DTY3_9BACT</name>
<evidence type="ECO:0000313" key="3">
    <source>
        <dbReference type="EMBL" id="EFI70886.1"/>
    </source>
</evidence>
<keyword evidence="1" id="KW-0175">Coiled coil</keyword>
<reference evidence="5 6" key="1">
    <citation type="journal article" date="2010" name="Microb. Ecol.">
        <title>Comparative genome analysis of Prevotella ruminicola and Prevotella bryantii: insights into their environmental niche.</title>
        <authorList>
            <consortium name="North American Consortium for Rumen Bacteria"/>
            <person name="Purushe J."/>
            <person name="Fouts D.E."/>
            <person name="Morrison M."/>
            <person name="White B.A."/>
            <person name="Mackie R.I."/>
            <person name="Coutinho P.M."/>
            <person name="Henrissat B."/>
            <person name="Nelson K.E."/>
        </authorList>
    </citation>
    <scope>NUCLEOTIDE SEQUENCE [LARGE SCALE GENOMIC DNA]</scope>
    <source>
        <strain evidence="5 6">B14</strain>
    </source>
</reference>
<evidence type="ECO:0000313" key="5">
    <source>
        <dbReference type="EMBL" id="EFI73104.1"/>
    </source>
</evidence>
<dbReference type="AlphaFoldDB" id="D8DTY3"/>
<gene>
    <name evidence="3" type="ORF">PBR_0270</name>
    <name evidence="4" type="ORF">PBR_2436</name>
    <name evidence="5" type="ORF">PBR_2915</name>
</gene>
<evidence type="ECO:0000259" key="2">
    <source>
        <dbReference type="Pfam" id="PF03235"/>
    </source>
</evidence>
<evidence type="ECO:0000313" key="6">
    <source>
        <dbReference type="Proteomes" id="UP000004524"/>
    </source>
</evidence>
<feature type="coiled-coil region" evidence="1">
    <location>
        <begin position="302"/>
        <end position="329"/>
    </location>
</feature>
<accession>D8DTY3</accession>
<dbReference type="Proteomes" id="UP000004524">
    <property type="component" value="Unassembled WGS sequence"/>
</dbReference>
<feature type="domain" description="GmrSD restriction endonucleases N-terminal" evidence="2">
    <location>
        <begin position="6"/>
        <end position="201"/>
    </location>
</feature>
<dbReference type="InterPro" id="IPR004919">
    <property type="entry name" value="GmrSD_N"/>
</dbReference>
<dbReference type="EMBL" id="ADWO01000016">
    <property type="protein sequence ID" value="EFI73104.1"/>
    <property type="molecule type" value="Genomic_DNA"/>
</dbReference>
<protein>
    <recommendedName>
        <fullName evidence="2">GmrSD restriction endonucleases N-terminal domain-containing protein</fullName>
    </recommendedName>
</protein>
<dbReference type="InterPro" id="IPR036086">
    <property type="entry name" value="ParB/Sulfiredoxin_sf"/>
</dbReference>
<organism evidence="5 6">
    <name type="scientific">Segatella baroniae B14</name>
    <dbReference type="NCBI Taxonomy" id="752555"/>
    <lineage>
        <taxon>Bacteria</taxon>
        <taxon>Pseudomonadati</taxon>
        <taxon>Bacteroidota</taxon>
        <taxon>Bacteroidia</taxon>
        <taxon>Bacteroidales</taxon>
        <taxon>Prevotellaceae</taxon>
        <taxon>Segatella</taxon>
    </lineage>
</organism>
<proteinExistence type="predicted"/>
<dbReference type="EMBL" id="ADWO01000095">
    <property type="protein sequence ID" value="EFI70886.1"/>
    <property type="molecule type" value="Genomic_DNA"/>
</dbReference>
<dbReference type="SUPFAM" id="SSF110849">
    <property type="entry name" value="ParB/Sulfiredoxin"/>
    <property type="match status" value="1"/>
</dbReference>
<sequence length="405" mass="47284">MMLSKKIVLPEYQRSFVWDVRDIKRLIKSFQKGQFVQPVTIGLYSNGDDNDTNLILDGQQRLTSLILANIGYAPDLNKFEAAASLASDDDSVDSDSESRGPVKWTFENLLVDNIHNNTIEKIRERVSSDERYVKIKIDGLDSTDEEDSMSNFLTNTFLGFSYIVPNSQVGKEIQNGYTRLFRNMNFFGKRLSVLESRRSLYYTNVDFKYFFEGLINPEVDVLCGLTIQEKMVNTRIDFVRYLAILSQYVICDGDIKQVLKWYSAYSSREAYYADYVSFILGLEQEEHIEKFDGFKFTKVFPNSCWKERYVKLNSEVKKLKKDFELDKNNSFKSWIDVDYWFFGLIYQVVFKGKALNENVTSLTREISKAIQRKKEDTGYSKSPNRLGNVRDRLKESIEIYSKYVY</sequence>